<dbReference type="Gene3D" id="3.20.20.10">
    <property type="entry name" value="Alanine racemase"/>
    <property type="match status" value="1"/>
</dbReference>
<evidence type="ECO:0000256" key="3">
    <source>
        <dbReference type="PIRSR" id="PIRSR004848-1"/>
    </source>
</evidence>
<dbReference type="Pfam" id="PF01168">
    <property type="entry name" value="Ala_racemase_N"/>
    <property type="match status" value="1"/>
</dbReference>
<dbReference type="Proteomes" id="UP000006437">
    <property type="component" value="Unassembled WGS sequence"/>
</dbReference>
<dbReference type="RefSeq" id="WP_009525020.1">
    <property type="nucleotide sequence ID" value="NZ_JH414549.1"/>
</dbReference>
<dbReference type="HAMAP" id="MF_02087">
    <property type="entry name" value="PLP_homeostasis"/>
    <property type="match status" value="1"/>
</dbReference>
<sequence length="236" mass="26994">MTMEKTVKENLEKVSYLINEAKSKSKYNQDVKLIAVSKTVDVDKVSEAADFGVIDFGENKPQELLRKAEVFPSYNWHQIGTLQKNKVKHIIDKVKLIHSLDSVDLAKEIDKRAKDKDITIQCLIQINISKEESKHGLDENNVVEFVKQVSENYKNIIIKGLMGMAPYEVEKENTRIYFKKMKELMSLINTKNINGVMLSELSMGMSNDYQIAIEEGATMVRLGTVIFGERIYNKNI</sequence>
<reference evidence="6 7" key="1">
    <citation type="submission" date="2011-08" db="EMBL/GenBank/DDBJ databases">
        <title>The Genome Sequence of Eubacteriaceae bacterium ACC19a.</title>
        <authorList>
            <consortium name="The Broad Institute Genome Sequencing Platform"/>
            <person name="Earl A."/>
            <person name="Ward D."/>
            <person name="Feldgarden M."/>
            <person name="Gevers D."/>
            <person name="Sizova M."/>
            <person name="Hazen A."/>
            <person name="Epstein S."/>
            <person name="Young S.K."/>
            <person name="Zeng Q."/>
            <person name="Gargeya S."/>
            <person name="Fitzgerald M."/>
            <person name="Haas B."/>
            <person name="Abouelleil A."/>
            <person name="Alvarado L."/>
            <person name="Arachchi H.M."/>
            <person name="Berlin A."/>
            <person name="Brown A."/>
            <person name="Chapman S.B."/>
            <person name="Chen Z."/>
            <person name="Dunbar C."/>
            <person name="Freedman E."/>
            <person name="Gearin G."/>
            <person name="Gellesch M."/>
            <person name="Goldberg J."/>
            <person name="Griggs A."/>
            <person name="Gujja S."/>
            <person name="Heiman D."/>
            <person name="Howarth C."/>
            <person name="Larson L."/>
            <person name="Lui A."/>
            <person name="MacDonald P.J.P."/>
            <person name="Montmayeur A."/>
            <person name="Murphy C."/>
            <person name="Neiman D."/>
            <person name="Pearson M."/>
            <person name="Priest M."/>
            <person name="Roberts A."/>
            <person name="Saif S."/>
            <person name="Shea T."/>
            <person name="Shenoy N."/>
            <person name="Sisk P."/>
            <person name="Stolte C."/>
            <person name="Sykes S."/>
            <person name="Wortman J."/>
            <person name="Nusbaum C."/>
            <person name="Birren B."/>
        </authorList>
    </citation>
    <scope>NUCLEOTIDE SEQUENCE [LARGE SCALE GENOMIC DNA]</scope>
    <source>
        <strain evidence="6 7">ACC19a</strain>
    </source>
</reference>
<dbReference type="InterPro" id="IPR029066">
    <property type="entry name" value="PLP-binding_barrel"/>
</dbReference>
<accession>G9X328</accession>
<evidence type="ECO:0000256" key="4">
    <source>
        <dbReference type="RuleBase" id="RU004514"/>
    </source>
</evidence>
<keyword evidence="1 2" id="KW-0663">Pyridoxal phosphate</keyword>
<evidence type="ECO:0000313" key="7">
    <source>
        <dbReference type="Proteomes" id="UP000006437"/>
    </source>
</evidence>
<gene>
    <name evidence="6" type="ORF">HMPREF9629_00785</name>
</gene>
<dbReference type="EMBL" id="AFZE01000057">
    <property type="protein sequence ID" value="EHL10570.1"/>
    <property type="molecule type" value="Genomic_DNA"/>
</dbReference>
<evidence type="ECO:0000256" key="2">
    <source>
        <dbReference type="HAMAP-Rule" id="MF_02087"/>
    </source>
</evidence>
<evidence type="ECO:0000256" key="1">
    <source>
        <dbReference type="ARBA" id="ARBA00022898"/>
    </source>
</evidence>
<dbReference type="GO" id="GO:0030170">
    <property type="term" value="F:pyridoxal phosphate binding"/>
    <property type="evidence" value="ECO:0007669"/>
    <property type="project" value="UniProtKB-UniRule"/>
</dbReference>
<dbReference type="InterPro" id="IPR011078">
    <property type="entry name" value="PyrdxlP_homeostasis"/>
</dbReference>
<dbReference type="CDD" id="cd00635">
    <property type="entry name" value="PLPDE_III_YBL036c_like"/>
    <property type="match status" value="1"/>
</dbReference>
<dbReference type="PIRSF" id="PIRSF004848">
    <property type="entry name" value="YBL036c_PLPDEIII"/>
    <property type="match status" value="1"/>
</dbReference>
<dbReference type="NCBIfam" id="TIGR00044">
    <property type="entry name" value="YggS family pyridoxal phosphate-dependent enzyme"/>
    <property type="match status" value="1"/>
</dbReference>
<evidence type="ECO:0000313" key="6">
    <source>
        <dbReference type="EMBL" id="EHL10570.1"/>
    </source>
</evidence>
<dbReference type="PATRIC" id="fig|796937.3.peg.2020"/>
<dbReference type="SUPFAM" id="SSF51419">
    <property type="entry name" value="PLP-binding barrel"/>
    <property type="match status" value="1"/>
</dbReference>
<organism evidence="6 7">
    <name type="scientific">Peptoanaerobacter stomatis</name>
    <dbReference type="NCBI Taxonomy" id="796937"/>
    <lineage>
        <taxon>Bacteria</taxon>
        <taxon>Bacillati</taxon>
        <taxon>Bacillota</taxon>
        <taxon>Clostridia</taxon>
        <taxon>Peptostreptococcales</taxon>
        <taxon>Filifactoraceae</taxon>
        <taxon>Peptoanaerobacter</taxon>
    </lineage>
</organism>
<feature type="modified residue" description="N6-(pyridoxal phosphate)lysine" evidence="2 3">
    <location>
        <position position="38"/>
    </location>
</feature>
<dbReference type="InterPro" id="IPR001608">
    <property type="entry name" value="Ala_racemase_N"/>
</dbReference>
<dbReference type="HOGENOM" id="CLU_059988_1_0_9"/>
<comment type="caution">
    <text evidence="6">The sequence shown here is derived from an EMBL/GenBank/DDBJ whole genome shotgun (WGS) entry which is preliminary data.</text>
</comment>
<dbReference type="FunFam" id="3.20.20.10:FF:000018">
    <property type="entry name" value="Pyridoxal phosphate homeostasis protein"/>
    <property type="match status" value="1"/>
</dbReference>
<evidence type="ECO:0000259" key="5">
    <source>
        <dbReference type="Pfam" id="PF01168"/>
    </source>
</evidence>
<dbReference type="PANTHER" id="PTHR10146">
    <property type="entry name" value="PROLINE SYNTHETASE CO-TRANSCRIBED BACTERIAL HOMOLOG PROTEIN"/>
    <property type="match status" value="1"/>
</dbReference>
<feature type="domain" description="Alanine racemase N-terminal" evidence="5">
    <location>
        <begin position="19"/>
        <end position="229"/>
    </location>
</feature>
<comment type="similarity">
    <text evidence="2 4">Belongs to the pyridoxal phosphate-binding protein YggS/PROSC family.</text>
</comment>
<protein>
    <recommendedName>
        <fullName evidence="2">Pyridoxal phosphate homeostasis protein</fullName>
        <shortName evidence="2">PLP homeostasis protein</shortName>
    </recommendedName>
</protein>
<comment type="cofactor">
    <cofactor evidence="3">
        <name>pyridoxal 5'-phosphate</name>
        <dbReference type="ChEBI" id="CHEBI:597326"/>
    </cofactor>
</comment>
<dbReference type="AlphaFoldDB" id="G9X328"/>
<dbReference type="PANTHER" id="PTHR10146:SF14">
    <property type="entry name" value="PYRIDOXAL PHOSPHATE HOMEOSTASIS PROTEIN"/>
    <property type="match status" value="1"/>
</dbReference>
<dbReference type="BioCyc" id="EBAC796937-HMP:GMGH-787-MONOMER"/>
<comment type="function">
    <text evidence="2">Pyridoxal 5'-phosphate (PLP)-binding protein, which is involved in PLP homeostasis.</text>
</comment>
<name>G9X328_9FIRM</name>
<proteinExistence type="inferred from homology"/>